<reference evidence="4" key="1">
    <citation type="submission" date="2009-01" db="EMBL/GenBank/DDBJ databases">
        <title>Complete sequence of Anaeromyxobacter dehalogenans 2CP-1.</title>
        <authorList>
            <consortium name="US DOE Joint Genome Institute"/>
            <person name="Lucas S."/>
            <person name="Copeland A."/>
            <person name="Lapidus A."/>
            <person name="Glavina del Rio T."/>
            <person name="Dalin E."/>
            <person name="Tice H."/>
            <person name="Bruce D."/>
            <person name="Goodwin L."/>
            <person name="Pitluck S."/>
            <person name="Saunders E."/>
            <person name="Brettin T."/>
            <person name="Detter J.C."/>
            <person name="Han C."/>
            <person name="Larimer F."/>
            <person name="Land M."/>
            <person name="Hauser L."/>
            <person name="Kyrpides N."/>
            <person name="Ovchinnikova G."/>
            <person name="Beliaev A.S."/>
            <person name="Richardson P."/>
        </authorList>
    </citation>
    <scope>NUCLEOTIDE SEQUENCE</scope>
    <source>
        <strain evidence="4">2CP-1</strain>
    </source>
</reference>
<dbReference type="Gene3D" id="3.40.50.2300">
    <property type="match status" value="1"/>
</dbReference>
<dbReference type="Proteomes" id="UP000007089">
    <property type="component" value="Chromosome"/>
</dbReference>
<keyword evidence="1 2" id="KW-0597">Phosphoprotein</keyword>
<dbReference type="EMBL" id="CP001359">
    <property type="protein sequence ID" value="ACL63998.1"/>
    <property type="molecule type" value="Genomic_DNA"/>
</dbReference>
<dbReference type="SUPFAM" id="SSF52172">
    <property type="entry name" value="CheY-like"/>
    <property type="match status" value="1"/>
</dbReference>
<keyword evidence="5" id="KW-1185">Reference proteome</keyword>
<name>B8JCX0_ANAD2</name>
<dbReference type="PANTHER" id="PTHR44591:SF3">
    <property type="entry name" value="RESPONSE REGULATORY DOMAIN-CONTAINING PROTEIN"/>
    <property type="match status" value="1"/>
</dbReference>
<dbReference type="KEGG" id="acp:A2cp1_0641"/>
<evidence type="ECO:0000256" key="1">
    <source>
        <dbReference type="ARBA" id="ARBA00022553"/>
    </source>
</evidence>
<feature type="modified residue" description="4-aspartylphosphate" evidence="2">
    <location>
        <position position="55"/>
    </location>
</feature>
<organism evidence="4 5">
    <name type="scientific">Anaeromyxobacter dehalogenans (strain ATCC BAA-258 / DSM 21875 / 2CP-1)</name>
    <dbReference type="NCBI Taxonomy" id="455488"/>
    <lineage>
        <taxon>Bacteria</taxon>
        <taxon>Pseudomonadati</taxon>
        <taxon>Myxococcota</taxon>
        <taxon>Myxococcia</taxon>
        <taxon>Myxococcales</taxon>
        <taxon>Cystobacterineae</taxon>
        <taxon>Anaeromyxobacteraceae</taxon>
        <taxon>Anaeromyxobacter</taxon>
    </lineage>
</organism>
<dbReference type="PROSITE" id="PS50110">
    <property type="entry name" value="RESPONSE_REGULATORY"/>
    <property type="match status" value="1"/>
</dbReference>
<dbReference type="InterPro" id="IPR011006">
    <property type="entry name" value="CheY-like_superfamily"/>
</dbReference>
<evidence type="ECO:0000313" key="4">
    <source>
        <dbReference type="EMBL" id="ACL63998.1"/>
    </source>
</evidence>
<accession>B8JCX0</accession>
<dbReference type="RefSeq" id="WP_011419675.1">
    <property type="nucleotide sequence ID" value="NC_011891.1"/>
</dbReference>
<dbReference type="HOGENOM" id="CLU_000445_69_17_7"/>
<gene>
    <name evidence="4" type="ordered locus">A2cp1_0641</name>
</gene>
<dbReference type="AlphaFoldDB" id="B8JCX0"/>
<dbReference type="SMART" id="SM00448">
    <property type="entry name" value="REC"/>
    <property type="match status" value="1"/>
</dbReference>
<protein>
    <submittedName>
        <fullName evidence="4">Response regulator receiver protein</fullName>
    </submittedName>
</protein>
<proteinExistence type="predicted"/>
<feature type="domain" description="Response regulatory" evidence="3">
    <location>
        <begin position="6"/>
        <end position="122"/>
    </location>
</feature>
<dbReference type="InterPro" id="IPR050595">
    <property type="entry name" value="Bact_response_regulator"/>
</dbReference>
<dbReference type="CDD" id="cd00156">
    <property type="entry name" value="REC"/>
    <property type="match status" value="1"/>
</dbReference>
<dbReference type="InterPro" id="IPR001789">
    <property type="entry name" value="Sig_transdc_resp-reg_receiver"/>
</dbReference>
<dbReference type="PANTHER" id="PTHR44591">
    <property type="entry name" value="STRESS RESPONSE REGULATOR PROTEIN 1"/>
    <property type="match status" value="1"/>
</dbReference>
<dbReference type="Pfam" id="PF00072">
    <property type="entry name" value="Response_reg"/>
    <property type="match status" value="1"/>
</dbReference>
<evidence type="ECO:0000256" key="2">
    <source>
        <dbReference type="PROSITE-ProRule" id="PRU00169"/>
    </source>
</evidence>
<sequence length="127" mass="14245">MAEKKRILLLDDSAITLEMEKAVLEDRGYRVAAASNLLEFQAQLDGFQPEVILTDLMMPDISGKDIVRVLKQDFHTEKIPIILFSSKTDEELEPIAEQAGADGFLSKSHGIERLGDMVDELVESIIW</sequence>
<dbReference type="GO" id="GO:0000160">
    <property type="term" value="P:phosphorelay signal transduction system"/>
    <property type="evidence" value="ECO:0007669"/>
    <property type="project" value="InterPro"/>
</dbReference>
<evidence type="ECO:0000259" key="3">
    <source>
        <dbReference type="PROSITE" id="PS50110"/>
    </source>
</evidence>
<evidence type="ECO:0000313" key="5">
    <source>
        <dbReference type="Proteomes" id="UP000007089"/>
    </source>
</evidence>